<comment type="catalytic activity">
    <reaction evidence="10">
        <text>N(4)-(alpha-D-Man-(1-&gt;2)-alpha-D-Man-(1-&gt;2)-alpha-D-Man-(1-&gt;3)-[alpha-D-Man-(1-&gt;2)-alpha-D-Man-(1-&gt;3)-[alpha-D-Man-(1-&gt;2)-alpha-D-Man-(1-&gt;6)]-alpha-D-Man-(1-&gt;6)]-beta-D-Man-(1-&gt;4)-beta-D-GlcNAc-(1-&gt;4)-beta-D-GlcNAc)-L-asparaginyl-[protein] (N-glucan mannose isomer 9A1,2,3B1,2,3) + 4 H2O = N(4)-(alpha-D-Man-(1-&gt;3)-[alpha-D-Man-(1-&gt;3)-[alpha-D-Man-(1-&gt;6)]-alpha-D-Man-(1-&gt;6)]-beta-D-Man-(1-&gt;4)-beta-D-GlcNAc-(1-&gt;4)-beta-D-GlcNAc)-L-asparaginyl-[protein] (N-glucan mannose isomer 5A1,2) + 4 beta-D-mannose</text>
        <dbReference type="Rhea" id="RHEA:56008"/>
        <dbReference type="Rhea" id="RHEA-COMP:14356"/>
        <dbReference type="Rhea" id="RHEA-COMP:14367"/>
        <dbReference type="ChEBI" id="CHEBI:15377"/>
        <dbReference type="ChEBI" id="CHEBI:28563"/>
        <dbReference type="ChEBI" id="CHEBI:59087"/>
        <dbReference type="ChEBI" id="CHEBI:139493"/>
        <dbReference type="EC" id="3.2.1.113"/>
    </reaction>
</comment>
<feature type="binding site" evidence="11">
    <location>
        <position position="467"/>
    </location>
    <ligand>
        <name>Ca(2+)</name>
        <dbReference type="ChEBI" id="CHEBI:29108"/>
    </ligand>
</feature>
<dbReference type="Gene3D" id="1.50.10.10">
    <property type="match status" value="2"/>
</dbReference>
<dbReference type="GO" id="GO:0005509">
    <property type="term" value="F:calcium ion binding"/>
    <property type="evidence" value="ECO:0007669"/>
    <property type="project" value="InterPro"/>
</dbReference>
<evidence type="ECO:0000256" key="11">
    <source>
        <dbReference type="PIRSR" id="PIRSR601382-2"/>
    </source>
</evidence>
<accession>A0A4S4LWA1</accession>
<dbReference type="InterPro" id="IPR001382">
    <property type="entry name" value="Glyco_hydro_47"/>
</dbReference>
<evidence type="ECO:0000256" key="10">
    <source>
        <dbReference type="ARBA" id="ARBA00048605"/>
    </source>
</evidence>
<comment type="similarity">
    <text evidence="3 12">Belongs to the glycosyl hydrolase 47 family.</text>
</comment>
<evidence type="ECO:0000256" key="9">
    <source>
        <dbReference type="ARBA" id="ARBA00047669"/>
    </source>
</evidence>
<evidence type="ECO:0000256" key="2">
    <source>
        <dbReference type="ARBA" id="ARBA00004922"/>
    </source>
</evidence>
<dbReference type="GO" id="GO:0005783">
    <property type="term" value="C:endoplasmic reticulum"/>
    <property type="evidence" value="ECO:0007669"/>
    <property type="project" value="TreeGrafter"/>
</dbReference>
<evidence type="ECO:0000256" key="1">
    <source>
        <dbReference type="ARBA" id="ARBA00001913"/>
    </source>
</evidence>
<dbReference type="GO" id="GO:0004571">
    <property type="term" value="F:mannosyl-oligosaccharide 1,2-alpha-mannosidase activity"/>
    <property type="evidence" value="ECO:0007669"/>
    <property type="project" value="UniProtKB-EC"/>
</dbReference>
<dbReference type="InterPro" id="IPR050749">
    <property type="entry name" value="Glycosyl_Hydrolase_47"/>
</dbReference>
<evidence type="ECO:0000313" key="13">
    <source>
        <dbReference type="EMBL" id="THH14610.1"/>
    </source>
</evidence>
<comment type="cofactor">
    <cofactor evidence="1 11">
        <name>Ca(2+)</name>
        <dbReference type="ChEBI" id="CHEBI:29108"/>
    </cofactor>
</comment>
<dbReference type="AlphaFoldDB" id="A0A4S4LWA1"/>
<gene>
    <name evidence="13" type="ORF">EW146_g5737</name>
</gene>
<dbReference type="Proteomes" id="UP000310158">
    <property type="component" value="Unassembled WGS sequence"/>
</dbReference>
<comment type="catalytic activity">
    <reaction evidence="9">
        <text>N(4)-(alpha-D-Man-(1-&gt;2)-alpha-D-Man-(1-&gt;2)-alpha-D-Man-(1-&gt;3)-[alpha-D-Man-(1-&gt;3)-[alpha-D-Man-(1-&gt;2)-alpha-D-Man-(1-&gt;6)]-alpha-D-Man-(1-&gt;6)]-beta-D-Man-(1-&gt;4)-beta-D-GlcNAc-(1-&gt;4)-beta-D-GlcNAc)-L-asparaginyl-[protein] (N-glucan mannose isomer 8A1,2,3B1,3) + 3 H2O = N(4)-(alpha-D-Man-(1-&gt;3)-[alpha-D-Man-(1-&gt;3)-[alpha-D-Man-(1-&gt;6)]-alpha-D-Man-(1-&gt;6)]-beta-D-Man-(1-&gt;4)-beta-D-GlcNAc-(1-&gt;4)-beta-D-GlcNAc)-L-asparaginyl-[protein] (N-glucan mannose isomer 5A1,2) + 3 beta-D-mannose</text>
        <dbReference type="Rhea" id="RHEA:56028"/>
        <dbReference type="Rhea" id="RHEA-COMP:14358"/>
        <dbReference type="Rhea" id="RHEA-COMP:14367"/>
        <dbReference type="ChEBI" id="CHEBI:15377"/>
        <dbReference type="ChEBI" id="CHEBI:28563"/>
        <dbReference type="ChEBI" id="CHEBI:59087"/>
        <dbReference type="ChEBI" id="CHEBI:60628"/>
        <dbReference type="EC" id="3.2.1.113"/>
    </reaction>
</comment>
<reference evidence="13 14" key="1">
    <citation type="submission" date="2019-02" db="EMBL/GenBank/DDBJ databases">
        <title>Genome sequencing of the rare red list fungi Bondarzewia mesenterica.</title>
        <authorList>
            <person name="Buettner E."/>
            <person name="Kellner H."/>
        </authorList>
    </citation>
    <scope>NUCLEOTIDE SEQUENCE [LARGE SCALE GENOMIC DNA]</scope>
    <source>
        <strain evidence="13 14">DSM 108281</strain>
    </source>
</reference>
<keyword evidence="7" id="KW-0325">Glycoprotein</keyword>
<name>A0A4S4LWA1_9AGAM</name>
<evidence type="ECO:0000313" key="14">
    <source>
        <dbReference type="Proteomes" id="UP000310158"/>
    </source>
</evidence>
<protein>
    <recommendedName>
        <fullName evidence="12">alpha-1,2-Mannosidase</fullName>
        <ecNumber evidence="12">3.2.1.-</ecNumber>
    </recommendedName>
</protein>
<dbReference type="SUPFAM" id="SSF48225">
    <property type="entry name" value="Seven-hairpin glycosidases"/>
    <property type="match status" value="2"/>
</dbReference>
<dbReference type="PRINTS" id="PR00747">
    <property type="entry name" value="GLYHDRLASE47"/>
</dbReference>
<evidence type="ECO:0000256" key="3">
    <source>
        <dbReference type="ARBA" id="ARBA00007658"/>
    </source>
</evidence>
<evidence type="ECO:0000256" key="5">
    <source>
        <dbReference type="ARBA" id="ARBA00022801"/>
    </source>
</evidence>
<keyword evidence="6" id="KW-1015">Disulfide bond</keyword>
<keyword evidence="5 12" id="KW-0378">Hydrolase</keyword>
<dbReference type="Pfam" id="PF01532">
    <property type="entry name" value="Glyco_hydro_47"/>
    <property type="match status" value="2"/>
</dbReference>
<organism evidence="13 14">
    <name type="scientific">Bondarzewia mesenterica</name>
    <dbReference type="NCBI Taxonomy" id="1095465"/>
    <lineage>
        <taxon>Eukaryota</taxon>
        <taxon>Fungi</taxon>
        <taxon>Dikarya</taxon>
        <taxon>Basidiomycota</taxon>
        <taxon>Agaricomycotina</taxon>
        <taxon>Agaricomycetes</taxon>
        <taxon>Russulales</taxon>
        <taxon>Bondarzewiaceae</taxon>
        <taxon>Bondarzewia</taxon>
    </lineage>
</organism>
<dbReference type="GO" id="GO:0016020">
    <property type="term" value="C:membrane"/>
    <property type="evidence" value="ECO:0007669"/>
    <property type="project" value="InterPro"/>
</dbReference>
<dbReference type="GO" id="GO:0036503">
    <property type="term" value="P:ERAD pathway"/>
    <property type="evidence" value="ECO:0007669"/>
    <property type="project" value="UniProtKB-ARBA"/>
</dbReference>
<dbReference type="PANTHER" id="PTHR11742">
    <property type="entry name" value="MANNOSYL-OLIGOSACCHARIDE ALPHA-1,2-MANNOSIDASE-RELATED"/>
    <property type="match status" value="1"/>
</dbReference>
<dbReference type="InterPro" id="IPR012341">
    <property type="entry name" value="6hp_glycosidase-like_sf"/>
</dbReference>
<evidence type="ECO:0000256" key="6">
    <source>
        <dbReference type="ARBA" id="ARBA00023157"/>
    </source>
</evidence>
<keyword evidence="14" id="KW-1185">Reference proteome</keyword>
<sequence length="487" mass="53672">MQDIFTDSYNAYREFAFGHDEVTPLSQGFSDPRNGWGATIVDGMSTMHIMGLNDLFAEALNFTQTINFRQSNTADAVNLFESTIRYIGGLLSAYELSGKEHQVLIEKAKELADKLSFAWSPDLVVPFGNVNFADNTPIKQSTSIGGGTLTLEWSRLTLDAANIDAILHQILLNLIVSIPAITHTADWQKTRLAISSIILLPFQARHLYSVLICALSSILGLPAQGVDPTSGNPIGGHVTWGGGSDSYFEYLIKYARLTNTDDDIFANAWRTAVDSSITTLARMSTVGNHLYLADFDNNRQIRHVGSHLECFHAGNWLLGGKLTNNDTIVDIGFTGIGPDAFAYISSDGNFTGGSMPSVSQLSFYADHGYYITSADYIQRPEVLESNFYAWRVTGNTTFLDRAASAVESFQKFLKTSTGYAGINNVNNEATTKIDDTESFWFAEVLKYLYLTFDDPDHISLDDYVFNTEAHPFIAPPAKSTYGSGFLR</sequence>
<keyword evidence="4" id="KW-0732">Signal</keyword>
<comment type="caution">
    <text evidence="13">The sequence shown here is derived from an EMBL/GenBank/DDBJ whole genome shotgun (WGS) entry which is preliminary data.</text>
</comment>
<evidence type="ECO:0000256" key="8">
    <source>
        <dbReference type="ARBA" id="ARBA00023295"/>
    </source>
</evidence>
<proteinExistence type="inferred from homology"/>
<dbReference type="EMBL" id="SGPL01000262">
    <property type="protein sequence ID" value="THH14610.1"/>
    <property type="molecule type" value="Genomic_DNA"/>
</dbReference>
<dbReference type="GO" id="GO:0005975">
    <property type="term" value="P:carbohydrate metabolic process"/>
    <property type="evidence" value="ECO:0007669"/>
    <property type="project" value="InterPro"/>
</dbReference>
<dbReference type="EC" id="3.2.1.-" evidence="12"/>
<dbReference type="InterPro" id="IPR036026">
    <property type="entry name" value="Seven-hairpin_glycosidases"/>
</dbReference>
<dbReference type="PANTHER" id="PTHR11742:SF101">
    <property type="entry name" value="MANNOSYL-OLIGOSACCHARIDE ALPHA-1,2-MANNOSIDASE 1B"/>
    <property type="match status" value="1"/>
</dbReference>
<comment type="pathway">
    <text evidence="2">Protein modification; protein glycosylation.</text>
</comment>
<evidence type="ECO:0000256" key="12">
    <source>
        <dbReference type="RuleBase" id="RU361193"/>
    </source>
</evidence>
<keyword evidence="8 12" id="KW-0326">Glycosidase</keyword>
<dbReference type="OrthoDB" id="8118055at2759"/>
<evidence type="ECO:0000256" key="4">
    <source>
        <dbReference type="ARBA" id="ARBA00022729"/>
    </source>
</evidence>
<keyword evidence="11" id="KW-0479">Metal-binding</keyword>
<keyword evidence="11" id="KW-0106">Calcium</keyword>
<evidence type="ECO:0000256" key="7">
    <source>
        <dbReference type="ARBA" id="ARBA00023180"/>
    </source>
</evidence>